<feature type="chain" id="PRO_5020430883" description="Neurotransmitter-gated ion-channel transmembrane domain-containing protein" evidence="1">
    <location>
        <begin position="28"/>
        <end position="88"/>
    </location>
</feature>
<protein>
    <recommendedName>
        <fullName evidence="2">Neurotransmitter-gated ion-channel transmembrane domain-containing protein</fullName>
    </recommendedName>
</protein>
<dbReference type="GO" id="GO:0016020">
    <property type="term" value="C:membrane"/>
    <property type="evidence" value="ECO:0007669"/>
    <property type="project" value="InterPro"/>
</dbReference>
<dbReference type="InterPro" id="IPR006029">
    <property type="entry name" value="Neurotrans-gated_channel_TM"/>
</dbReference>
<feature type="signal peptide" evidence="1">
    <location>
        <begin position="1"/>
        <end position="27"/>
    </location>
</feature>
<accession>A0A4S2KIG9</accession>
<gene>
    <name evidence="3" type="ORF">DBV15_03076</name>
</gene>
<reference evidence="3 4" key="1">
    <citation type="journal article" date="2019" name="Philos. Trans. R. Soc. Lond., B, Biol. Sci.">
        <title>Ant behaviour and brain gene expression of defending hosts depend on the ecological success of the intruding social parasite.</title>
        <authorList>
            <person name="Kaur R."/>
            <person name="Stoldt M."/>
            <person name="Jongepier E."/>
            <person name="Feldmeyer B."/>
            <person name="Menzel F."/>
            <person name="Bornberg-Bauer E."/>
            <person name="Foitzik S."/>
        </authorList>
    </citation>
    <scope>NUCLEOTIDE SEQUENCE [LARGE SCALE GENOMIC DNA]</scope>
    <source>
        <tissue evidence="3">Whole body</tissue>
    </source>
</reference>
<proteinExistence type="predicted"/>
<keyword evidence="4" id="KW-1185">Reference proteome</keyword>
<name>A0A4S2KIG9_9HYME</name>
<evidence type="ECO:0000259" key="2">
    <source>
        <dbReference type="Pfam" id="PF02932"/>
    </source>
</evidence>
<dbReference type="InterPro" id="IPR036719">
    <property type="entry name" value="Neuro-gated_channel_TM_sf"/>
</dbReference>
<dbReference type="EMBL" id="QBLH01002167">
    <property type="protein sequence ID" value="TGZ49302.1"/>
    <property type="molecule type" value="Genomic_DNA"/>
</dbReference>
<evidence type="ECO:0000256" key="1">
    <source>
        <dbReference type="SAM" id="SignalP"/>
    </source>
</evidence>
<dbReference type="Proteomes" id="UP000310200">
    <property type="component" value="Unassembled WGS sequence"/>
</dbReference>
<dbReference type="SUPFAM" id="SSF90112">
    <property type="entry name" value="Neurotransmitter-gated ion-channel transmembrane pore"/>
    <property type="match status" value="1"/>
</dbReference>
<organism evidence="3 4">
    <name type="scientific">Temnothorax longispinosus</name>
    <dbReference type="NCBI Taxonomy" id="300112"/>
    <lineage>
        <taxon>Eukaryota</taxon>
        <taxon>Metazoa</taxon>
        <taxon>Ecdysozoa</taxon>
        <taxon>Arthropoda</taxon>
        <taxon>Hexapoda</taxon>
        <taxon>Insecta</taxon>
        <taxon>Pterygota</taxon>
        <taxon>Neoptera</taxon>
        <taxon>Endopterygota</taxon>
        <taxon>Hymenoptera</taxon>
        <taxon>Apocrita</taxon>
        <taxon>Aculeata</taxon>
        <taxon>Formicoidea</taxon>
        <taxon>Formicidae</taxon>
        <taxon>Myrmicinae</taxon>
        <taxon>Temnothorax</taxon>
    </lineage>
</organism>
<dbReference type="AlphaFoldDB" id="A0A4S2KIG9"/>
<comment type="caution">
    <text evidence="3">The sequence shown here is derived from an EMBL/GenBank/DDBJ whole genome shotgun (WGS) entry which is preliminary data.</text>
</comment>
<dbReference type="Pfam" id="PF02932">
    <property type="entry name" value="Neur_chan_memb"/>
    <property type="match status" value="1"/>
</dbReference>
<sequence>MAGVTILLSLTVFLNLVAESMPTTSDAVPLIGTYDCQPTVTRIWQACFYSVCTYIHLHERNLACKSRKAHLRIVCHRPPRELIVAVNS</sequence>
<evidence type="ECO:0000313" key="4">
    <source>
        <dbReference type="Proteomes" id="UP000310200"/>
    </source>
</evidence>
<feature type="domain" description="Neurotransmitter-gated ion-channel transmembrane" evidence="2">
    <location>
        <begin position="3"/>
        <end position="34"/>
    </location>
</feature>
<dbReference type="STRING" id="300112.A0A4S2KIG9"/>
<dbReference type="InterPro" id="IPR038050">
    <property type="entry name" value="Neuro_actylchol_rec"/>
</dbReference>
<dbReference type="CDD" id="cd19051">
    <property type="entry name" value="LGIC_TM_cation"/>
    <property type="match status" value="1"/>
</dbReference>
<dbReference type="Gene3D" id="1.20.58.390">
    <property type="entry name" value="Neurotransmitter-gated ion-channel transmembrane domain"/>
    <property type="match status" value="1"/>
</dbReference>
<dbReference type="GO" id="GO:0006811">
    <property type="term" value="P:monoatomic ion transport"/>
    <property type="evidence" value="ECO:0007669"/>
    <property type="project" value="InterPro"/>
</dbReference>
<evidence type="ECO:0000313" key="3">
    <source>
        <dbReference type="EMBL" id="TGZ49302.1"/>
    </source>
</evidence>
<keyword evidence="1" id="KW-0732">Signal</keyword>